<reference evidence="2" key="1">
    <citation type="submission" date="2021-05" db="EMBL/GenBank/DDBJ databases">
        <authorList>
            <person name="Alioto T."/>
            <person name="Alioto T."/>
            <person name="Gomez Garrido J."/>
        </authorList>
    </citation>
    <scope>NUCLEOTIDE SEQUENCE</scope>
</reference>
<accession>A0A8D8K181</accession>
<dbReference type="EMBL" id="HBUE01308735">
    <property type="protein sequence ID" value="CAG6582380.1"/>
    <property type="molecule type" value="Transcribed_RNA"/>
</dbReference>
<dbReference type="EMBL" id="HBUE01202552">
    <property type="protein sequence ID" value="CAG6530556.1"/>
    <property type="molecule type" value="Transcribed_RNA"/>
</dbReference>
<protein>
    <submittedName>
        <fullName evidence="2">(northern house mosquito) hypothetical protein</fullName>
    </submittedName>
</protein>
<evidence type="ECO:0000313" key="2">
    <source>
        <dbReference type="EMBL" id="CAG6582379.1"/>
    </source>
</evidence>
<keyword evidence="1" id="KW-0732">Signal</keyword>
<dbReference type="EMBL" id="HBUE01202550">
    <property type="protein sequence ID" value="CAG6530554.1"/>
    <property type="molecule type" value="Transcribed_RNA"/>
</dbReference>
<feature type="signal peptide" evidence="1">
    <location>
        <begin position="1"/>
        <end position="21"/>
    </location>
</feature>
<name>A0A8D8K181_CULPI</name>
<dbReference type="EMBL" id="HBUE01308736">
    <property type="protein sequence ID" value="CAG6582381.1"/>
    <property type="molecule type" value="Transcribed_RNA"/>
</dbReference>
<dbReference type="EMBL" id="HBUE01308734">
    <property type="protein sequence ID" value="CAG6582379.1"/>
    <property type="molecule type" value="Transcribed_RNA"/>
</dbReference>
<proteinExistence type="predicted"/>
<sequence>MDRFVCCLCVCVCVCVQLYDAEEEVEEEVVWDVCSCSIGSSSCCCVGFFKGSSRNNNVVLCSDCSHERVRTLLKIDPFSSYLCLYRPRFLCCLPRGFCVGDPPA</sequence>
<dbReference type="AlphaFoldDB" id="A0A8D8K181"/>
<organism evidence="2">
    <name type="scientific">Culex pipiens</name>
    <name type="common">House mosquito</name>
    <dbReference type="NCBI Taxonomy" id="7175"/>
    <lineage>
        <taxon>Eukaryota</taxon>
        <taxon>Metazoa</taxon>
        <taxon>Ecdysozoa</taxon>
        <taxon>Arthropoda</taxon>
        <taxon>Hexapoda</taxon>
        <taxon>Insecta</taxon>
        <taxon>Pterygota</taxon>
        <taxon>Neoptera</taxon>
        <taxon>Endopterygota</taxon>
        <taxon>Diptera</taxon>
        <taxon>Nematocera</taxon>
        <taxon>Culicoidea</taxon>
        <taxon>Culicidae</taxon>
        <taxon>Culicinae</taxon>
        <taxon>Culicini</taxon>
        <taxon>Culex</taxon>
        <taxon>Culex</taxon>
    </lineage>
</organism>
<dbReference type="EMBL" id="HBUE01202551">
    <property type="protein sequence ID" value="CAG6530555.1"/>
    <property type="molecule type" value="Transcribed_RNA"/>
</dbReference>
<evidence type="ECO:0000256" key="1">
    <source>
        <dbReference type="SAM" id="SignalP"/>
    </source>
</evidence>
<feature type="chain" id="PRO_5036261147" evidence="1">
    <location>
        <begin position="22"/>
        <end position="104"/>
    </location>
</feature>